<reference evidence="5 6" key="2">
    <citation type="journal article" date="2011" name="Stand. Genomic Sci.">
        <title>Complete genome sequence of Truepera radiovictrix type strain (RQ-24).</title>
        <authorList>
            <person name="Ivanova N."/>
            <person name="Rohde C."/>
            <person name="Munk C."/>
            <person name="Nolan M."/>
            <person name="Lucas S."/>
            <person name="Del Rio T.G."/>
            <person name="Tice H."/>
            <person name="Deshpande S."/>
            <person name="Cheng J.F."/>
            <person name="Tapia R."/>
            <person name="Han C."/>
            <person name="Goodwin L."/>
            <person name="Pitluck S."/>
            <person name="Liolios K."/>
            <person name="Mavromatis K."/>
            <person name="Mikhailova N."/>
            <person name="Pati A."/>
            <person name="Chen A."/>
            <person name="Palaniappan K."/>
            <person name="Land M."/>
            <person name="Hauser L."/>
            <person name="Chang Y.J."/>
            <person name="Jeffries C.D."/>
            <person name="Brambilla E."/>
            <person name="Rohde M."/>
            <person name="Goker M."/>
            <person name="Tindall B.J."/>
            <person name="Woyke T."/>
            <person name="Bristow J."/>
            <person name="Eisen J.A."/>
            <person name="Markowitz V."/>
            <person name="Hugenholtz P."/>
            <person name="Kyrpides N.C."/>
            <person name="Klenk H.P."/>
            <person name="Lapidus A."/>
        </authorList>
    </citation>
    <scope>NUCLEOTIDE SEQUENCE [LARGE SCALE GENOMIC DNA]</scope>
    <source>
        <strain evidence="6">DSM 17093 / CIP 108686 / LMG 22925 / RQ-24</strain>
    </source>
</reference>
<protein>
    <recommendedName>
        <fullName evidence="2 3">Single-stranded DNA-binding protein</fullName>
        <shortName evidence="2">SSB</shortName>
    </recommendedName>
</protein>
<dbReference type="GO" id="GO:0003697">
    <property type="term" value="F:single-stranded DNA binding"/>
    <property type="evidence" value="ECO:0007669"/>
    <property type="project" value="UniProtKB-UniRule"/>
</dbReference>
<evidence type="ECO:0000313" key="6">
    <source>
        <dbReference type="Proteomes" id="UP000000379"/>
    </source>
</evidence>
<evidence type="ECO:0000256" key="4">
    <source>
        <dbReference type="SAM" id="MobiDB-lite"/>
    </source>
</evidence>
<sequence length="282" mass="30939">MARGLNSVQLIGTLTQAPDMKYTAGGLAILELNLAGNDHVVGSDGQLRELAWYHRVSVFGKQAEYLVDQLAAGTPVFVEGRLNYRAWEDASGQKRSALGINAVRVDVLTHGPRKGEPTVLDARGQERLKNALNHVTIIGNLIRDAELRYTPSGDAVTRFVVAVNEQYRDRSGQDQESVHFVEVNVWRELAESCAELAKGDPVLVIGRLVKDNWTDKDGNRQYKDKLEGSRVEYLTRGPGGGGASTRPQPAQQAVGAQRGQQSRPSPALDIDEEFPPEEDLPF</sequence>
<dbReference type="HAMAP" id="MF_00984">
    <property type="entry name" value="SSB"/>
    <property type="match status" value="1"/>
</dbReference>
<gene>
    <name evidence="5" type="ordered locus">Trad_0007</name>
</gene>
<dbReference type="SUPFAM" id="SSF50249">
    <property type="entry name" value="Nucleic acid-binding proteins"/>
    <property type="match status" value="2"/>
</dbReference>
<name>D7CWQ9_TRURR</name>
<dbReference type="RefSeq" id="WP_013176530.1">
    <property type="nucleotide sequence ID" value="NC_014221.1"/>
</dbReference>
<keyword evidence="6" id="KW-1185">Reference proteome</keyword>
<dbReference type="PANTHER" id="PTHR10302">
    <property type="entry name" value="SINGLE-STRANDED DNA-BINDING PROTEIN"/>
    <property type="match status" value="1"/>
</dbReference>
<keyword evidence="2" id="KW-0235">DNA replication</keyword>
<dbReference type="PROSITE" id="PS50935">
    <property type="entry name" value="SSB"/>
    <property type="match status" value="2"/>
</dbReference>
<dbReference type="GO" id="GO:0006260">
    <property type="term" value="P:DNA replication"/>
    <property type="evidence" value="ECO:0007669"/>
    <property type="project" value="UniProtKB-UniRule"/>
</dbReference>
<feature type="compositionally biased region" description="Acidic residues" evidence="4">
    <location>
        <begin position="269"/>
        <end position="282"/>
    </location>
</feature>
<dbReference type="eggNOG" id="COG0629">
    <property type="taxonomic scope" value="Bacteria"/>
</dbReference>
<feature type="compositionally biased region" description="Low complexity" evidence="4">
    <location>
        <begin position="246"/>
        <end position="261"/>
    </location>
</feature>
<dbReference type="GO" id="GO:0006310">
    <property type="term" value="P:DNA recombination"/>
    <property type="evidence" value="ECO:0007669"/>
    <property type="project" value="UniProtKB-UniRule"/>
</dbReference>
<organism evidence="5 6">
    <name type="scientific">Truepera radiovictrix (strain DSM 17093 / CIP 108686 / LMG 22925 / RQ-24)</name>
    <dbReference type="NCBI Taxonomy" id="649638"/>
    <lineage>
        <taxon>Bacteria</taxon>
        <taxon>Thermotogati</taxon>
        <taxon>Deinococcota</taxon>
        <taxon>Deinococci</taxon>
        <taxon>Trueperales</taxon>
        <taxon>Trueperaceae</taxon>
        <taxon>Truepera</taxon>
    </lineage>
</organism>
<keyword evidence="2" id="KW-0234">DNA repair</keyword>
<dbReference type="OrthoDB" id="9809878at2"/>
<keyword evidence="1 2" id="KW-0238">DNA-binding</keyword>
<comment type="caution">
    <text evidence="2">Lacks conserved residue(s) required for the propagation of feature annotation.</text>
</comment>
<feature type="short sequence motif" description="Important for interaction with partner proteins" evidence="2">
    <location>
        <begin position="277"/>
        <end position="282"/>
    </location>
</feature>
<keyword evidence="2" id="KW-0227">DNA damage</keyword>
<evidence type="ECO:0000256" key="2">
    <source>
        <dbReference type="HAMAP-Rule" id="MF_00984"/>
    </source>
</evidence>
<dbReference type="EMBL" id="CP002049">
    <property type="protein sequence ID" value="ADI13150.1"/>
    <property type="molecule type" value="Genomic_DNA"/>
</dbReference>
<evidence type="ECO:0000256" key="1">
    <source>
        <dbReference type="ARBA" id="ARBA00023125"/>
    </source>
</evidence>
<dbReference type="Pfam" id="PF00436">
    <property type="entry name" value="SSB"/>
    <property type="match status" value="2"/>
</dbReference>
<accession>D7CWQ9</accession>
<dbReference type="STRING" id="649638.Trad_0007"/>
<reference evidence="6" key="1">
    <citation type="submission" date="2010-05" db="EMBL/GenBank/DDBJ databases">
        <title>The complete genome of Truepera radiovictris DSM 17093.</title>
        <authorList>
            <consortium name="US DOE Joint Genome Institute (JGI-PGF)"/>
            <person name="Lucas S."/>
            <person name="Copeland A."/>
            <person name="Lapidus A."/>
            <person name="Glavina del Rio T."/>
            <person name="Dalin E."/>
            <person name="Tice H."/>
            <person name="Bruce D."/>
            <person name="Goodwin L."/>
            <person name="Pitluck S."/>
            <person name="Kyrpides N."/>
            <person name="Mavromatis K."/>
            <person name="Ovchinnikova G."/>
            <person name="Munk A.C."/>
            <person name="Detter J.C."/>
            <person name="Han C."/>
            <person name="Tapia R."/>
            <person name="Land M."/>
            <person name="Hauser L."/>
            <person name="Markowitz V."/>
            <person name="Cheng J.-F."/>
            <person name="Hugenholtz P."/>
            <person name="Woyke T."/>
            <person name="Wu D."/>
            <person name="Tindall B."/>
            <person name="Pomrenke H.G."/>
            <person name="Brambilla E."/>
            <person name="Klenk H.-P."/>
            <person name="Eisen J.A."/>
        </authorList>
    </citation>
    <scope>NUCLEOTIDE SEQUENCE [LARGE SCALE GENOMIC DNA]</scope>
    <source>
        <strain evidence="6">DSM 17093 / CIP 108686 / LMG 22925 / RQ-24</strain>
    </source>
</reference>
<dbReference type="InterPro" id="IPR000424">
    <property type="entry name" value="Primosome_PriB/ssb"/>
</dbReference>
<dbReference type="GO" id="GO:0006281">
    <property type="term" value="P:DNA repair"/>
    <property type="evidence" value="ECO:0007669"/>
    <property type="project" value="UniProtKB-UniRule"/>
</dbReference>
<comment type="function">
    <text evidence="2">Plays an important role in DNA replication, recombination and repair. Binds to ssDNA and to an array of partner proteins to recruit them to their sites of action during DNA metabolism.</text>
</comment>
<dbReference type="AlphaFoldDB" id="D7CWQ9"/>
<dbReference type="InterPro" id="IPR011344">
    <property type="entry name" value="ssDNA-bd"/>
</dbReference>
<dbReference type="Gene3D" id="2.40.50.140">
    <property type="entry name" value="Nucleic acid-binding proteins"/>
    <property type="match status" value="2"/>
</dbReference>
<dbReference type="HOGENOM" id="CLU_087573_0_0_0"/>
<dbReference type="InterPro" id="IPR012340">
    <property type="entry name" value="NA-bd_OB-fold"/>
</dbReference>
<proteinExistence type="inferred from homology"/>
<dbReference type="Proteomes" id="UP000000379">
    <property type="component" value="Chromosome"/>
</dbReference>
<dbReference type="CDD" id="cd04496">
    <property type="entry name" value="SSB_OBF"/>
    <property type="match status" value="2"/>
</dbReference>
<dbReference type="PANTHER" id="PTHR10302:SF27">
    <property type="entry name" value="SINGLE-STRANDED DNA-BINDING PROTEIN"/>
    <property type="match status" value="1"/>
</dbReference>
<evidence type="ECO:0000256" key="3">
    <source>
        <dbReference type="RuleBase" id="RU000524"/>
    </source>
</evidence>
<dbReference type="GO" id="GO:0009295">
    <property type="term" value="C:nucleoid"/>
    <property type="evidence" value="ECO:0007669"/>
    <property type="project" value="TreeGrafter"/>
</dbReference>
<evidence type="ECO:0000313" key="5">
    <source>
        <dbReference type="EMBL" id="ADI13150.1"/>
    </source>
</evidence>
<dbReference type="NCBIfam" id="TIGR00621">
    <property type="entry name" value="ssb"/>
    <property type="match status" value="2"/>
</dbReference>
<feature type="region of interest" description="Disordered" evidence="4">
    <location>
        <begin position="234"/>
        <end position="282"/>
    </location>
</feature>
<keyword evidence="2" id="KW-0233">DNA recombination</keyword>
<dbReference type="KEGG" id="tra:Trad_0007"/>